<comment type="catalytic activity">
    <reaction evidence="12 16">
        <text>L-arginine + H(+) = agmatine + CO2</text>
        <dbReference type="Rhea" id="RHEA:17641"/>
        <dbReference type="ChEBI" id="CHEBI:15378"/>
        <dbReference type="ChEBI" id="CHEBI:16526"/>
        <dbReference type="ChEBI" id="CHEBI:32682"/>
        <dbReference type="ChEBI" id="CHEBI:58145"/>
        <dbReference type="EC" id="4.1.1.19"/>
    </reaction>
</comment>
<dbReference type="Gene3D" id="1.20.58.930">
    <property type="match status" value="1"/>
</dbReference>
<evidence type="ECO:0000256" key="15">
    <source>
        <dbReference type="PIRSR" id="PIRSR600183-50"/>
    </source>
</evidence>
<dbReference type="NCBIfam" id="TIGR01273">
    <property type="entry name" value="speA"/>
    <property type="match status" value="1"/>
</dbReference>
<feature type="active site" description="Proton donor" evidence="15">
    <location>
        <position position="542"/>
    </location>
</feature>
<dbReference type="InterPro" id="IPR022657">
    <property type="entry name" value="De-COase2_CS"/>
</dbReference>
<dbReference type="InterPro" id="IPR000183">
    <property type="entry name" value="Orn/DAP/Arg_de-COase"/>
</dbReference>
<feature type="modified residue" description="N6-(pyridoxal phosphate)lysine" evidence="14">
    <location>
        <position position="153"/>
    </location>
</feature>
<dbReference type="PRINTS" id="PR01180">
    <property type="entry name" value="ARGDCRBXLASE"/>
</dbReference>
<dbReference type="Gene3D" id="2.40.37.10">
    <property type="entry name" value="Lyase, Ornithine Decarboxylase, Chain A, domain 1"/>
    <property type="match status" value="1"/>
</dbReference>
<evidence type="ECO:0000256" key="12">
    <source>
        <dbReference type="ARBA" id="ARBA00049309"/>
    </source>
</evidence>
<sequence>MPALACCVDAAVAPPGYAFSAGDSSLPSPAIFSGVPPATTTTTTATSWSPSLSAALYKIDAWGAPYFSVNSAGNITVRPYGTDTLPHQEIDLMKIVKKVSGQKTVGGLGMNLPLIVRLPDVLKNRLESLQSAFEFAIQSQAYEAHYQGVYPVKCNQDRFVVEDIVRFGSPFRFGLEAGSKPELLLAMSCLCKGNPDAFLVCNGFKDGEYISLALRARKLALNTVIVLEQEEELDLVIGLSKKLGIRPVIGVRAKLRTKHSGHFGSTSGEKGKFGLTTTQILRVVKKLEEAGMLDCLQLLHFHIGSQIPSTALLADGVGEAAQIYCELVRLGAHMQVIDIGGGLGIDYDGSKSGNSDLSVAYGLEEYSLAVVQAVKFVCDRKNVKHPVLCSESGRAIVSHHSVLIFEAVSASVSAPINPYGLQYILDGLTEDASADYRNLTAAAVRGEYETCLLYADQLKQRCVDDFKEGNIGMEQLAAVDGVCELIFQMMGASDPVRTYHVNLSVFTSIPDFWGIGQLFPIVPIHKLDERPGVRGILSDLTCDSDGKIDKFIGGESSLPLHEIEGAGTGGNNGGHYCLGMFLGGAYEEALGGVHNLFGGPSVVRVSQSDGPHSFAVTRAVPGPSCSDVLRVMQHEPELMFETLKHRAEEFCHHDEDSDDSDGDHNMGNAALASSIAQSFHNMPYLMASCSLTAMNNGGFYYCNEDDYSAATDAAAVDDEQWSYCCA</sequence>
<dbReference type="InterPro" id="IPR029066">
    <property type="entry name" value="PLP-binding_barrel"/>
</dbReference>
<comment type="pathway">
    <text evidence="3 16">Amine and polyamine biosynthesis; agmatine biosynthesis; agmatine from L-arginine: step 1/1.</text>
</comment>
<dbReference type="InterPro" id="IPR022653">
    <property type="entry name" value="De-COase2_pyr-phos_BS"/>
</dbReference>
<dbReference type="PROSITE" id="PS00879">
    <property type="entry name" value="ODR_DC_2_2"/>
    <property type="match status" value="1"/>
</dbReference>
<name>A0AAU6W4J6_9ROSI</name>
<accession>A0AAU6W4J6</accession>
<dbReference type="SUPFAM" id="SSF51419">
    <property type="entry name" value="PLP-binding barrel"/>
    <property type="match status" value="1"/>
</dbReference>
<evidence type="ECO:0000256" key="13">
    <source>
        <dbReference type="ARBA" id="ARBA00067569"/>
    </source>
</evidence>
<reference evidence="18" key="1">
    <citation type="journal article" date="2024" name="bioRxiv">
        <title>Nonsymmetric formation of #1-piperideine from lysine in plants via a bacterial-like PLP-dependent enzyme.</title>
        <authorList>
            <person name="Wood C.X."/>
            <person name="Daza O.S."/>
            <person name="Newling K."/>
            <person name="James S."/>
            <person name="Unsworth W.P."/>
            <person name="Lichman B.R."/>
        </authorList>
    </citation>
    <scope>NUCLEOTIDE SEQUENCE</scope>
</reference>
<keyword evidence="7 16" id="KW-0460">Magnesium</keyword>
<evidence type="ECO:0000256" key="4">
    <source>
        <dbReference type="ARBA" id="ARBA00008357"/>
    </source>
</evidence>
<organism evidence="18">
    <name type="scientific">Flueggea suffruticosa</name>
    <dbReference type="NCBI Taxonomy" id="283120"/>
    <lineage>
        <taxon>Eukaryota</taxon>
        <taxon>Viridiplantae</taxon>
        <taxon>Streptophyta</taxon>
        <taxon>Embryophyta</taxon>
        <taxon>Tracheophyta</taxon>
        <taxon>Spermatophyta</taxon>
        <taxon>Magnoliopsida</taxon>
        <taxon>eudicotyledons</taxon>
        <taxon>Gunneridae</taxon>
        <taxon>Pentapetalae</taxon>
        <taxon>rosids</taxon>
        <taxon>fabids</taxon>
        <taxon>Malpighiales</taxon>
        <taxon>Phyllanthaceae</taxon>
        <taxon>Phyllanthoideae</taxon>
        <taxon>Phyllantheae</taxon>
        <taxon>Flueggea</taxon>
    </lineage>
</organism>
<keyword evidence="9" id="KW-0661">Putrescine biosynthesis</keyword>
<evidence type="ECO:0000256" key="11">
    <source>
        <dbReference type="ARBA" id="ARBA00023239"/>
    </source>
</evidence>
<dbReference type="Gene3D" id="3.20.20.10">
    <property type="entry name" value="Alanine racemase"/>
    <property type="match status" value="1"/>
</dbReference>
<dbReference type="GO" id="GO:0009446">
    <property type="term" value="P:putrescine biosynthetic process"/>
    <property type="evidence" value="ECO:0007669"/>
    <property type="project" value="UniProtKB-KW"/>
</dbReference>
<dbReference type="CDD" id="cd06830">
    <property type="entry name" value="PLPDE_III_ADC"/>
    <property type="match status" value="1"/>
</dbReference>
<dbReference type="GO" id="GO:0006527">
    <property type="term" value="P:L-arginine catabolic process"/>
    <property type="evidence" value="ECO:0007669"/>
    <property type="project" value="InterPro"/>
</dbReference>
<dbReference type="InterPro" id="IPR022644">
    <property type="entry name" value="De-COase2_N"/>
</dbReference>
<evidence type="ECO:0000256" key="9">
    <source>
        <dbReference type="ARBA" id="ARBA00023023"/>
    </source>
</evidence>
<evidence type="ECO:0000256" key="7">
    <source>
        <dbReference type="ARBA" id="ARBA00022842"/>
    </source>
</evidence>
<comment type="cofactor">
    <cofactor evidence="2 16">
        <name>Mg(2+)</name>
        <dbReference type="ChEBI" id="CHEBI:18420"/>
    </cofactor>
</comment>
<dbReference type="AlphaFoldDB" id="A0AAU6W4J6"/>
<dbReference type="FunFam" id="3.20.20.10:FF:000001">
    <property type="entry name" value="Biosynthetic arginine decarboxylase"/>
    <property type="match status" value="1"/>
</dbReference>
<dbReference type="GO" id="GO:0008295">
    <property type="term" value="P:spermidine biosynthetic process"/>
    <property type="evidence" value="ECO:0007669"/>
    <property type="project" value="UniProtKB-KW"/>
</dbReference>
<evidence type="ECO:0000313" key="18">
    <source>
        <dbReference type="EMBL" id="XAI82138.1"/>
    </source>
</evidence>
<dbReference type="NCBIfam" id="NF003763">
    <property type="entry name" value="PRK05354.1"/>
    <property type="match status" value="1"/>
</dbReference>
<protein>
    <recommendedName>
        <fullName evidence="13 16">Arginine decarboxylase</fullName>
        <ecNumber evidence="5 16">4.1.1.19</ecNumber>
    </recommendedName>
</protein>
<dbReference type="PRINTS" id="PR01179">
    <property type="entry name" value="ODADCRBXLASE"/>
</dbReference>
<dbReference type="EC" id="4.1.1.19" evidence="5 16"/>
<evidence type="ECO:0000256" key="10">
    <source>
        <dbReference type="ARBA" id="ARBA00023066"/>
    </source>
</evidence>
<feature type="domain" description="Orn/DAP/Arg decarboxylase 2 N-terminal" evidence="17">
    <location>
        <begin position="142"/>
        <end position="398"/>
    </location>
</feature>
<dbReference type="PROSITE" id="PS00878">
    <property type="entry name" value="ODR_DC_2_1"/>
    <property type="match status" value="1"/>
</dbReference>
<dbReference type="PANTHER" id="PTHR43295:SF1">
    <property type="entry name" value="ARGININE DECARBOXYLASE 1, CHLOROPLASTIC-RELATED"/>
    <property type="match status" value="1"/>
</dbReference>
<evidence type="ECO:0000256" key="3">
    <source>
        <dbReference type="ARBA" id="ARBA00004773"/>
    </source>
</evidence>
<keyword evidence="10 16" id="KW-0745">Spermidine biosynthesis</keyword>
<evidence type="ECO:0000256" key="8">
    <source>
        <dbReference type="ARBA" id="ARBA00022898"/>
    </source>
</evidence>
<comment type="similarity">
    <text evidence="4 16">Belongs to the Orn/Lys/Arg decarboxylase class-II family. SpeA subfamily.</text>
</comment>
<evidence type="ECO:0000256" key="1">
    <source>
        <dbReference type="ARBA" id="ARBA00001933"/>
    </source>
</evidence>
<dbReference type="InterPro" id="IPR009006">
    <property type="entry name" value="Ala_racemase/Decarboxylase_C"/>
</dbReference>
<dbReference type="InterPro" id="IPR002985">
    <property type="entry name" value="Arg_decrbxlase"/>
</dbReference>
<keyword evidence="8 14" id="KW-0663">Pyridoxal phosphate</keyword>
<evidence type="ECO:0000256" key="6">
    <source>
        <dbReference type="ARBA" id="ARBA00022793"/>
    </source>
</evidence>
<evidence type="ECO:0000256" key="14">
    <source>
        <dbReference type="PIRSR" id="PIRSR001336-50"/>
    </source>
</evidence>
<dbReference type="GO" id="GO:0009409">
    <property type="term" value="P:response to cold"/>
    <property type="evidence" value="ECO:0007669"/>
    <property type="project" value="UniProtKB-ARBA"/>
</dbReference>
<dbReference type="GO" id="GO:0008792">
    <property type="term" value="F:arginine decarboxylase activity"/>
    <property type="evidence" value="ECO:0007669"/>
    <property type="project" value="UniProtKB-EC"/>
</dbReference>
<dbReference type="PIRSF" id="PIRSF001336">
    <property type="entry name" value="Arg_decrbxlase"/>
    <property type="match status" value="1"/>
</dbReference>
<dbReference type="EMBL" id="PP748648">
    <property type="protein sequence ID" value="XAI82138.1"/>
    <property type="molecule type" value="mRNA"/>
</dbReference>
<keyword evidence="11 16" id="KW-0456">Lyase</keyword>
<proteinExistence type="evidence at transcript level"/>
<evidence type="ECO:0000256" key="2">
    <source>
        <dbReference type="ARBA" id="ARBA00001946"/>
    </source>
</evidence>
<comment type="cofactor">
    <cofactor evidence="1 14 16">
        <name>pyridoxal 5'-phosphate</name>
        <dbReference type="ChEBI" id="CHEBI:597326"/>
    </cofactor>
</comment>
<evidence type="ECO:0000259" key="17">
    <source>
        <dbReference type="Pfam" id="PF02784"/>
    </source>
</evidence>
<evidence type="ECO:0000256" key="5">
    <source>
        <dbReference type="ARBA" id="ARBA00012426"/>
    </source>
</evidence>
<dbReference type="PANTHER" id="PTHR43295">
    <property type="entry name" value="ARGININE DECARBOXYLASE"/>
    <property type="match status" value="1"/>
</dbReference>
<dbReference type="Pfam" id="PF02784">
    <property type="entry name" value="Orn_Arg_deC_N"/>
    <property type="match status" value="1"/>
</dbReference>
<evidence type="ECO:0000256" key="16">
    <source>
        <dbReference type="RuleBase" id="RU003740"/>
    </source>
</evidence>
<keyword evidence="6 16" id="KW-0210">Decarboxylase</keyword>